<name>A0AAV8T7B3_9ROSI</name>
<organism evidence="3 4">
    <name type="scientific">Erythroxylum novogranatense</name>
    <dbReference type="NCBI Taxonomy" id="1862640"/>
    <lineage>
        <taxon>Eukaryota</taxon>
        <taxon>Viridiplantae</taxon>
        <taxon>Streptophyta</taxon>
        <taxon>Embryophyta</taxon>
        <taxon>Tracheophyta</taxon>
        <taxon>Spermatophyta</taxon>
        <taxon>Magnoliopsida</taxon>
        <taxon>eudicotyledons</taxon>
        <taxon>Gunneridae</taxon>
        <taxon>Pentapetalae</taxon>
        <taxon>rosids</taxon>
        <taxon>fabids</taxon>
        <taxon>Malpighiales</taxon>
        <taxon>Erythroxylaceae</taxon>
        <taxon>Erythroxylum</taxon>
    </lineage>
</organism>
<feature type="compositionally biased region" description="Pro residues" evidence="1">
    <location>
        <begin position="180"/>
        <end position="191"/>
    </location>
</feature>
<dbReference type="InterPro" id="IPR040256">
    <property type="entry name" value="At4g02000-like"/>
</dbReference>
<feature type="region of interest" description="Disordered" evidence="1">
    <location>
        <begin position="83"/>
        <end position="106"/>
    </location>
</feature>
<evidence type="ECO:0000256" key="1">
    <source>
        <dbReference type="SAM" id="MobiDB-lite"/>
    </source>
</evidence>
<dbReference type="Pfam" id="PF14111">
    <property type="entry name" value="DUF4283"/>
    <property type="match status" value="1"/>
</dbReference>
<comment type="caution">
    <text evidence="3">The sequence shown here is derived from an EMBL/GenBank/DDBJ whole genome shotgun (WGS) entry which is preliminary data.</text>
</comment>
<dbReference type="PANTHER" id="PTHR31286">
    <property type="entry name" value="GLYCINE-RICH CELL WALL STRUCTURAL PROTEIN 1.8-LIKE"/>
    <property type="match status" value="1"/>
</dbReference>
<feature type="region of interest" description="Disordered" evidence="1">
    <location>
        <begin position="155"/>
        <end position="205"/>
    </location>
</feature>
<dbReference type="InterPro" id="IPR025558">
    <property type="entry name" value="DUF4283"/>
</dbReference>
<protein>
    <recommendedName>
        <fullName evidence="2">DUF4283 domain-containing protein</fullName>
    </recommendedName>
</protein>
<evidence type="ECO:0000313" key="4">
    <source>
        <dbReference type="Proteomes" id="UP001159364"/>
    </source>
</evidence>
<feature type="compositionally biased region" description="Polar residues" evidence="1">
    <location>
        <begin position="192"/>
        <end position="202"/>
    </location>
</feature>
<proteinExistence type="predicted"/>
<dbReference type="AlphaFoldDB" id="A0AAV8T7B3"/>
<gene>
    <name evidence="3" type="ORF">K2173_006571</name>
</gene>
<sequence length="414" mass="45122">MPRRRKSKTPATVNHQPRQAAASAAASTDSGDIQGGPIGTQITITPRDSVFPDLQNPSTAFVNRSQNNTQKWTEVLTVGMPSPAAAACSHSPKSPQHHPRRDSLQSSQAIVEEGAFGDVGAGAGGAILRRPPSPPSTAHELVGDAQQVCAPLPTQAPMEKTHPSSSVQVHQLPLPNGVLPAPPAASHPQPTPNMQHGQNASSALGGADSLHQWTRCLVGFFPGYNMPFPAMQILARRAWKTLGLEDVISAGTGFFLFRFHSEEALQAILEQGPWGFGRKFIVLQQWHPHVVYDKSRVSKVPVWIRLHNLPFPLWNERCLGLVASRIGRPILCDRHTSDMTRLAFARLCVELSAADEPISEFEIACRRLSDKPIRVRVKYEWIPKRCSKCSVFGHSCSLPTVADSQSVLIAPKHN</sequence>
<dbReference type="EMBL" id="JAIWQS010000006">
    <property type="protein sequence ID" value="KAJ8761969.1"/>
    <property type="molecule type" value="Genomic_DNA"/>
</dbReference>
<feature type="region of interest" description="Disordered" evidence="1">
    <location>
        <begin position="122"/>
        <end position="141"/>
    </location>
</feature>
<dbReference type="Proteomes" id="UP001159364">
    <property type="component" value="Linkage Group LG06"/>
</dbReference>
<evidence type="ECO:0000259" key="2">
    <source>
        <dbReference type="Pfam" id="PF14111"/>
    </source>
</evidence>
<feature type="compositionally biased region" description="Low complexity" evidence="1">
    <location>
        <begin position="83"/>
        <end position="94"/>
    </location>
</feature>
<accession>A0AAV8T7B3</accession>
<evidence type="ECO:0000313" key="3">
    <source>
        <dbReference type="EMBL" id="KAJ8761969.1"/>
    </source>
</evidence>
<feature type="region of interest" description="Disordered" evidence="1">
    <location>
        <begin position="1"/>
        <end position="41"/>
    </location>
</feature>
<feature type="domain" description="DUF4283" evidence="2">
    <location>
        <begin position="212"/>
        <end position="290"/>
    </location>
</feature>
<dbReference type="PANTHER" id="PTHR31286:SF99">
    <property type="entry name" value="DUF4283 DOMAIN-CONTAINING PROTEIN"/>
    <property type="match status" value="1"/>
</dbReference>
<keyword evidence="4" id="KW-1185">Reference proteome</keyword>
<reference evidence="3 4" key="1">
    <citation type="submission" date="2021-09" db="EMBL/GenBank/DDBJ databases">
        <title>Genomic insights and catalytic innovation underlie evolution of tropane alkaloids biosynthesis.</title>
        <authorList>
            <person name="Wang Y.-J."/>
            <person name="Tian T."/>
            <person name="Huang J.-P."/>
            <person name="Huang S.-X."/>
        </authorList>
    </citation>
    <scope>NUCLEOTIDE SEQUENCE [LARGE SCALE GENOMIC DNA]</scope>
    <source>
        <strain evidence="3">KIB-2018</strain>
        <tissue evidence="3">Leaf</tissue>
    </source>
</reference>